<gene>
    <name evidence="2" type="ORF">BJ322DRAFT_387887</name>
</gene>
<evidence type="ECO:0000256" key="1">
    <source>
        <dbReference type="SAM" id="Phobius"/>
    </source>
</evidence>
<accession>A0A9P6HME9</accession>
<keyword evidence="1" id="KW-0472">Membrane</keyword>
<name>A0A9P6HME9_9AGAM</name>
<dbReference type="EMBL" id="WIUZ02000002">
    <property type="protein sequence ID" value="KAF9790419.1"/>
    <property type="molecule type" value="Genomic_DNA"/>
</dbReference>
<organism evidence="2 3">
    <name type="scientific">Thelephora terrestris</name>
    <dbReference type="NCBI Taxonomy" id="56493"/>
    <lineage>
        <taxon>Eukaryota</taxon>
        <taxon>Fungi</taxon>
        <taxon>Dikarya</taxon>
        <taxon>Basidiomycota</taxon>
        <taxon>Agaricomycotina</taxon>
        <taxon>Agaricomycetes</taxon>
        <taxon>Thelephorales</taxon>
        <taxon>Thelephoraceae</taxon>
        <taxon>Thelephora</taxon>
    </lineage>
</organism>
<protein>
    <submittedName>
        <fullName evidence="2">Uncharacterized protein</fullName>
    </submittedName>
</protein>
<keyword evidence="3" id="KW-1185">Reference proteome</keyword>
<reference evidence="2" key="1">
    <citation type="journal article" date="2020" name="Nat. Commun.">
        <title>Large-scale genome sequencing of mycorrhizal fungi provides insights into the early evolution of symbiotic traits.</title>
        <authorList>
            <person name="Miyauchi S."/>
            <person name="Kiss E."/>
            <person name="Kuo A."/>
            <person name="Drula E."/>
            <person name="Kohler A."/>
            <person name="Sanchez-Garcia M."/>
            <person name="Morin E."/>
            <person name="Andreopoulos B."/>
            <person name="Barry K.W."/>
            <person name="Bonito G."/>
            <person name="Buee M."/>
            <person name="Carver A."/>
            <person name="Chen C."/>
            <person name="Cichocki N."/>
            <person name="Clum A."/>
            <person name="Culley D."/>
            <person name="Crous P.W."/>
            <person name="Fauchery L."/>
            <person name="Girlanda M."/>
            <person name="Hayes R.D."/>
            <person name="Keri Z."/>
            <person name="LaButti K."/>
            <person name="Lipzen A."/>
            <person name="Lombard V."/>
            <person name="Magnuson J."/>
            <person name="Maillard F."/>
            <person name="Murat C."/>
            <person name="Nolan M."/>
            <person name="Ohm R.A."/>
            <person name="Pangilinan J."/>
            <person name="Pereira M.F."/>
            <person name="Perotto S."/>
            <person name="Peter M."/>
            <person name="Pfister S."/>
            <person name="Riley R."/>
            <person name="Sitrit Y."/>
            <person name="Stielow J.B."/>
            <person name="Szollosi G."/>
            <person name="Zifcakova L."/>
            <person name="Stursova M."/>
            <person name="Spatafora J.W."/>
            <person name="Tedersoo L."/>
            <person name="Vaario L.M."/>
            <person name="Yamada A."/>
            <person name="Yan M."/>
            <person name="Wang P."/>
            <person name="Xu J."/>
            <person name="Bruns T."/>
            <person name="Baldrian P."/>
            <person name="Vilgalys R."/>
            <person name="Dunand C."/>
            <person name="Henrissat B."/>
            <person name="Grigoriev I.V."/>
            <person name="Hibbett D."/>
            <person name="Nagy L.G."/>
            <person name="Martin F.M."/>
        </authorList>
    </citation>
    <scope>NUCLEOTIDE SEQUENCE</scope>
    <source>
        <strain evidence="2">UH-Tt-Lm1</strain>
    </source>
</reference>
<feature type="transmembrane region" description="Helical" evidence="1">
    <location>
        <begin position="50"/>
        <end position="73"/>
    </location>
</feature>
<comment type="caution">
    <text evidence="2">The sequence shown here is derived from an EMBL/GenBank/DDBJ whole genome shotgun (WGS) entry which is preliminary data.</text>
</comment>
<reference evidence="2" key="2">
    <citation type="submission" date="2020-11" db="EMBL/GenBank/DDBJ databases">
        <authorList>
            <consortium name="DOE Joint Genome Institute"/>
            <person name="Kuo A."/>
            <person name="Miyauchi S."/>
            <person name="Kiss E."/>
            <person name="Drula E."/>
            <person name="Kohler A."/>
            <person name="Sanchez-Garcia M."/>
            <person name="Andreopoulos B."/>
            <person name="Barry K.W."/>
            <person name="Bonito G."/>
            <person name="Buee M."/>
            <person name="Carver A."/>
            <person name="Chen C."/>
            <person name="Cichocki N."/>
            <person name="Clum A."/>
            <person name="Culley D."/>
            <person name="Crous P.W."/>
            <person name="Fauchery L."/>
            <person name="Girlanda M."/>
            <person name="Hayes R."/>
            <person name="Keri Z."/>
            <person name="Labutti K."/>
            <person name="Lipzen A."/>
            <person name="Lombard V."/>
            <person name="Magnuson J."/>
            <person name="Maillard F."/>
            <person name="Morin E."/>
            <person name="Murat C."/>
            <person name="Nolan M."/>
            <person name="Ohm R."/>
            <person name="Pangilinan J."/>
            <person name="Pereira M."/>
            <person name="Perotto S."/>
            <person name="Peter M."/>
            <person name="Riley R."/>
            <person name="Sitrit Y."/>
            <person name="Stielow B."/>
            <person name="Szollosi G."/>
            <person name="Zifcakova L."/>
            <person name="Stursova M."/>
            <person name="Spatafora J.W."/>
            <person name="Tedersoo L."/>
            <person name="Vaario L.-M."/>
            <person name="Yamada A."/>
            <person name="Yan M."/>
            <person name="Wang P."/>
            <person name="Xu J."/>
            <person name="Bruns T."/>
            <person name="Baldrian P."/>
            <person name="Vilgalys R."/>
            <person name="Henrissat B."/>
            <person name="Grigoriev I.V."/>
            <person name="Hibbett D."/>
            <person name="Nagy L.G."/>
            <person name="Martin F.M."/>
        </authorList>
    </citation>
    <scope>NUCLEOTIDE SEQUENCE</scope>
    <source>
        <strain evidence="2">UH-Tt-Lm1</strain>
    </source>
</reference>
<keyword evidence="1" id="KW-1133">Transmembrane helix</keyword>
<dbReference type="Proteomes" id="UP000736335">
    <property type="component" value="Unassembled WGS sequence"/>
</dbReference>
<keyword evidence="1" id="KW-0812">Transmembrane</keyword>
<evidence type="ECO:0000313" key="2">
    <source>
        <dbReference type="EMBL" id="KAF9790419.1"/>
    </source>
</evidence>
<dbReference type="AlphaFoldDB" id="A0A9P6HME9"/>
<evidence type="ECO:0000313" key="3">
    <source>
        <dbReference type="Proteomes" id="UP000736335"/>
    </source>
</evidence>
<proteinExistence type="predicted"/>
<sequence>MMSISLVFDPYCRLFAFDRFLFYRIRLPSLVSCSRSWVGLDPYIASKGICFIAPFIFVVWLSSPSHVIAFLGVLFDTTPIPRSCLLSLVGLSFWSCFLSLTLLFRY</sequence>
<feature type="transmembrane region" description="Helical" evidence="1">
    <location>
        <begin position="85"/>
        <end position="104"/>
    </location>
</feature>